<evidence type="ECO:0000313" key="2">
    <source>
        <dbReference type="Proteomes" id="UP000792457"/>
    </source>
</evidence>
<proteinExistence type="predicted"/>
<accession>A0A8K0KA74</accession>
<organism evidence="1 2">
    <name type="scientific">Ladona fulva</name>
    <name type="common">Scarce chaser dragonfly</name>
    <name type="synonym">Libellula fulva</name>
    <dbReference type="NCBI Taxonomy" id="123851"/>
    <lineage>
        <taxon>Eukaryota</taxon>
        <taxon>Metazoa</taxon>
        <taxon>Ecdysozoa</taxon>
        <taxon>Arthropoda</taxon>
        <taxon>Hexapoda</taxon>
        <taxon>Insecta</taxon>
        <taxon>Pterygota</taxon>
        <taxon>Palaeoptera</taxon>
        <taxon>Odonata</taxon>
        <taxon>Epiprocta</taxon>
        <taxon>Anisoptera</taxon>
        <taxon>Libelluloidea</taxon>
        <taxon>Libellulidae</taxon>
        <taxon>Ladona</taxon>
    </lineage>
</organism>
<name>A0A8K0KA74_LADFU</name>
<reference evidence="1" key="1">
    <citation type="submission" date="2013-04" db="EMBL/GenBank/DDBJ databases">
        <authorList>
            <person name="Qu J."/>
            <person name="Murali S.C."/>
            <person name="Bandaranaike D."/>
            <person name="Bellair M."/>
            <person name="Blankenburg K."/>
            <person name="Chao H."/>
            <person name="Dinh H."/>
            <person name="Doddapaneni H."/>
            <person name="Downs B."/>
            <person name="Dugan-Rocha S."/>
            <person name="Elkadiri S."/>
            <person name="Gnanaolivu R.D."/>
            <person name="Hernandez B."/>
            <person name="Javaid M."/>
            <person name="Jayaseelan J.C."/>
            <person name="Lee S."/>
            <person name="Li M."/>
            <person name="Ming W."/>
            <person name="Munidasa M."/>
            <person name="Muniz J."/>
            <person name="Nguyen L."/>
            <person name="Ongeri F."/>
            <person name="Osuji N."/>
            <person name="Pu L.-L."/>
            <person name="Puazo M."/>
            <person name="Qu C."/>
            <person name="Quiroz J."/>
            <person name="Raj R."/>
            <person name="Weissenberger G."/>
            <person name="Xin Y."/>
            <person name="Zou X."/>
            <person name="Han Y."/>
            <person name="Richards S."/>
            <person name="Worley K."/>
            <person name="Muzny D."/>
            <person name="Gibbs R."/>
        </authorList>
    </citation>
    <scope>NUCLEOTIDE SEQUENCE</scope>
    <source>
        <strain evidence="1">Sampled in the wild</strain>
    </source>
</reference>
<dbReference type="EMBL" id="KZ308383">
    <property type="protein sequence ID" value="KAG8228733.1"/>
    <property type="molecule type" value="Genomic_DNA"/>
</dbReference>
<evidence type="ECO:0000313" key="1">
    <source>
        <dbReference type="EMBL" id="KAG8228733.1"/>
    </source>
</evidence>
<feature type="non-terminal residue" evidence="1">
    <location>
        <position position="1"/>
    </location>
</feature>
<reference evidence="1" key="2">
    <citation type="submission" date="2017-10" db="EMBL/GenBank/DDBJ databases">
        <title>Ladona fulva Genome sequencing and assembly.</title>
        <authorList>
            <person name="Murali S."/>
            <person name="Richards S."/>
            <person name="Bandaranaike D."/>
            <person name="Bellair M."/>
            <person name="Blankenburg K."/>
            <person name="Chao H."/>
            <person name="Dinh H."/>
            <person name="Doddapaneni H."/>
            <person name="Dugan-Rocha S."/>
            <person name="Elkadiri S."/>
            <person name="Gnanaolivu R."/>
            <person name="Hernandez B."/>
            <person name="Skinner E."/>
            <person name="Javaid M."/>
            <person name="Lee S."/>
            <person name="Li M."/>
            <person name="Ming W."/>
            <person name="Munidasa M."/>
            <person name="Muniz J."/>
            <person name="Nguyen L."/>
            <person name="Hughes D."/>
            <person name="Osuji N."/>
            <person name="Pu L.-L."/>
            <person name="Puazo M."/>
            <person name="Qu C."/>
            <person name="Quiroz J."/>
            <person name="Raj R."/>
            <person name="Weissenberger G."/>
            <person name="Xin Y."/>
            <person name="Zou X."/>
            <person name="Han Y."/>
            <person name="Worley K."/>
            <person name="Muzny D."/>
            <person name="Gibbs R."/>
        </authorList>
    </citation>
    <scope>NUCLEOTIDE SEQUENCE</scope>
    <source>
        <strain evidence="1">Sampled in the wild</strain>
    </source>
</reference>
<protein>
    <submittedName>
        <fullName evidence="1">Uncharacterized protein</fullName>
    </submittedName>
</protein>
<gene>
    <name evidence="1" type="ORF">J437_LFUL007068</name>
</gene>
<keyword evidence="2" id="KW-1185">Reference proteome</keyword>
<dbReference type="AlphaFoldDB" id="A0A8K0KA74"/>
<sequence length="166" mass="19235">MLIFFFSFISGYKESSLSNSSDQGPKKEPKLPVASSSHFLQEYTLPTSTRRNFLSCVPVEEEEGEDRHSIRLRTQPTQITLLTKQLNRVSRRIRFVLLVQFSTRPNWYSDARFQGNIRNRSSWTVKRERIRKNGEGDLHQIEEEGSTESELMEKGADAEHEVVLVT</sequence>
<comment type="caution">
    <text evidence="1">The sequence shown here is derived from an EMBL/GenBank/DDBJ whole genome shotgun (WGS) entry which is preliminary data.</text>
</comment>
<dbReference type="Proteomes" id="UP000792457">
    <property type="component" value="Unassembled WGS sequence"/>
</dbReference>